<keyword evidence="4 9" id="KW-0812">Transmembrane</keyword>
<feature type="transmembrane region" description="Helical" evidence="9">
    <location>
        <begin position="367"/>
        <end position="391"/>
    </location>
</feature>
<feature type="domain" description="Major facilitator superfamily (MFS) profile" evidence="10">
    <location>
        <begin position="32"/>
        <end position="457"/>
    </location>
</feature>
<name>A0AAJ1CVI8_PANAN</name>
<keyword evidence="6 9" id="KW-0472">Membrane</keyword>
<dbReference type="InterPro" id="IPR005828">
    <property type="entry name" value="MFS_sugar_transport-like"/>
</dbReference>
<evidence type="ECO:0000256" key="3">
    <source>
        <dbReference type="ARBA" id="ARBA00022448"/>
    </source>
</evidence>
<dbReference type="Proteomes" id="UP001208888">
    <property type="component" value="Unassembled WGS sequence"/>
</dbReference>
<evidence type="ECO:0000313" key="12">
    <source>
        <dbReference type="Proteomes" id="UP001208888"/>
    </source>
</evidence>
<proteinExistence type="inferred from homology"/>
<dbReference type="InterPro" id="IPR050814">
    <property type="entry name" value="Myo-inositol_Transporter"/>
</dbReference>
<feature type="transmembrane region" description="Helical" evidence="9">
    <location>
        <begin position="412"/>
        <end position="429"/>
    </location>
</feature>
<dbReference type="EMBL" id="JANFVX010000001">
    <property type="protein sequence ID" value="MCW0342249.1"/>
    <property type="molecule type" value="Genomic_DNA"/>
</dbReference>
<dbReference type="FunFam" id="1.20.1250.20:FF:000134">
    <property type="entry name" value="MFS sugar transporter protein"/>
    <property type="match status" value="1"/>
</dbReference>
<comment type="similarity">
    <text evidence="2 7">Belongs to the major facilitator superfamily. Sugar transporter (TC 2.A.1.1) family.</text>
</comment>
<evidence type="ECO:0000256" key="8">
    <source>
        <dbReference type="SAM" id="Coils"/>
    </source>
</evidence>
<keyword evidence="5 9" id="KW-1133">Transmembrane helix</keyword>
<evidence type="ECO:0000256" key="6">
    <source>
        <dbReference type="ARBA" id="ARBA00023136"/>
    </source>
</evidence>
<dbReference type="PANTHER" id="PTHR48020:SF12">
    <property type="entry name" value="PROTON MYO-INOSITOL COTRANSPORTER"/>
    <property type="match status" value="1"/>
</dbReference>
<feature type="transmembrane region" description="Helical" evidence="9">
    <location>
        <begin position="336"/>
        <end position="355"/>
    </location>
</feature>
<dbReference type="CDD" id="cd17315">
    <property type="entry name" value="MFS_GLUT_like"/>
    <property type="match status" value="1"/>
</dbReference>
<dbReference type="PROSITE" id="PS00217">
    <property type="entry name" value="SUGAR_TRANSPORT_2"/>
    <property type="match status" value="1"/>
</dbReference>
<comment type="caution">
    <text evidence="11">The sequence shown here is derived from an EMBL/GenBank/DDBJ whole genome shotgun (WGS) entry which is preliminary data.</text>
</comment>
<dbReference type="PRINTS" id="PR00171">
    <property type="entry name" value="SUGRTRNSPORT"/>
</dbReference>
<evidence type="ECO:0000256" key="4">
    <source>
        <dbReference type="ARBA" id="ARBA00022692"/>
    </source>
</evidence>
<dbReference type="Gene3D" id="1.20.1250.20">
    <property type="entry name" value="MFS general substrate transporter like domains"/>
    <property type="match status" value="1"/>
</dbReference>
<keyword evidence="8" id="KW-0175">Coiled coil</keyword>
<dbReference type="PROSITE" id="PS00216">
    <property type="entry name" value="SUGAR_TRANSPORT_1"/>
    <property type="match status" value="1"/>
</dbReference>
<feature type="coiled-coil region" evidence="8">
    <location>
        <begin position="218"/>
        <end position="249"/>
    </location>
</feature>
<comment type="subcellular location">
    <subcellularLocation>
        <location evidence="1">Endomembrane system</location>
        <topology evidence="1">Multi-pass membrane protein</topology>
    </subcellularLocation>
</comment>
<feature type="transmembrane region" description="Helical" evidence="9">
    <location>
        <begin position="97"/>
        <end position="117"/>
    </location>
</feature>
<feature type="transmembrane region" description="Helical" evidence="9">
    <location>
        <begin position="304"/>
        <end position="324"/>
    </location>
</feature>
<dbReference type="NCBIfam" id="TIGR00879">
    <property type="entry name" value="SP"/>
    <property type="match status" value="1"/>
</dbReference>
<feature type="transmembrane region" description="Helical" evidence="9">
    <location>
        <begin position="186"/>
        <end position="205"/>
    </location>
</feature>
<dbReference type="InterPro" id="IPR005829">
    <property type="entry name" value="Sugar_transporter_CS"/>
</dbReference>
<dbReference type="SUPFAM" id="SSF103473">
    <property type="entry name" value="MFS general substrate transporter"/>
    <property type="match status" value="1"/>
</dbReference>
<dbReference type="PANTHER" id="PTHR48020">
    <property type="entry name" value="PROTON MYO-INOSITOL COTRANSPORTER"/>
    <property type="match status" value="1"/>
</dbReference>
<feature type="transmembrane region" description="Helical" evidence="9">
    <location>
        <begin position="435"/>
        <end position="453"/>
    </location>
</feature>
<sequence>MQYERSLMMSHVNTFTMHHEHKQKVRRMNLFISISAALAGLLFGLDIGVISGALPFLTHHFSLSSHEQEWVVSIMMLGAALGALCNGWVSHRLGRKYSLMAGAVLFAIGSLGSAGATSVEMLLMFRLLLGLAVGVASYTAPLYLSEMATENVRGKMISLYQLMITLGIVMAFISDTAFSYSGNWRAMLGILAIPAVILFIMVIFLPNSPRWLAAKGMHIEAEEVLRMLRDTSEKARQELNEIRESLRMKQGGFSLFKSNKNVRRAVFMGMLLQGMQQFTGMNIIMYYAPQIFKMAGFKSTQEQMIATVIVGLTFMFATFIAVFTVDKAGRKPILKIGFSVMAFATLILGYCLMKAGHGHISSGLSWVSVGMTMLCIGGYAMSAAPVVWILCSEIQPLKCRDFGITCSTTTNWVANMIIGATFLSLLGSIGAAGTFWLYTGFNLVFIVITVYLVPETKNVTLERIERNLMSGEKLRDLGR</sequence>
<dbReference type="GO" id="GO:0022857">
    <property type="term" value="F:transmembrane transporter activity"/>
    <property type="evidence" value="ECO:0007669"/>
    <property type="project" value="InterPro"/>
</dbReference>
<evidence type="ECO:0000256" key="9">
    <source>
        <dbReference type="SAM" id="Phobius"/>
    </source>
</evidence>
<feature type="transmembrane region" description="Helical" evidence="9">
    <location>
        <begin position="156"/>
        <end position="174"/>
    </location>
</feature>
<dbReference type="AlphaFoldDB" id="A0AAJ1CVI8"/>
<evidence type="ECO:0000259" key="10">
    <source>
        <dbReference type="PROSITE" id="PS50850"/>
    </source>
</evidence>
<dbReference type="InterPro" id="IPR036259">
    <property type="entry name" value="MFS_trans_sf"/>
</dbReference>
<dbReference type="GO" id="GO:0005886">
    <property type="term" value="C:plasma membrane"/>
    <property type="evidence" value="ECO:0007669"/>
    <property type="project" value="UniProtKB-SubCell"/>
</dbReference>
<dbReference type="PROSITE" id="PS50850">
    <property type="entry name" value="MFS"/>
    <property type="match status" value="1"/>
</dbReference>
<protein>
    <submittedName>
        <fullName evidence="11">Arabinose-proton symporter</fullName>
    </submittedName>
</protein>
<evidence type="ECO:0000256" key="5">
    <source>
        <dbReference type="ARBA" id="ARBA00022989"/>
    </source>
</evidence>
<evidence type="ECO:0000256" key="2">
    <source>
        <dbReference type="ARBA" id="ARBA00010992"/>
    </source>
</evidence>
<gene>
    <name evidence="11" type="ORF">NB703_000342</name>
</gene>
<dbReference type="InterPro" id="IPR020846">
    <property type="entry name" value="MFS_dom"/>
</dbReference>
<feature type="transmembrane region" description="Helical" evidence="9">
    <location>
        <begin position="70"/>
        <end position="90"/>
    </location>
</feature>
<dbReference type="Pfam" id="PF00083">
    <property type="entry name" value="Sugar_tr"/>
    <property type="match status" value="1"/>
</dbReference>
<dbReference type="InterPro" id="IPR003663">
    <property type="entry name" value="Sugar/inositol_transpt"/>
</dbReference>
<feature type="transmembrane region" description="Helical" evidence="9">
    <location>
        <begin position="265"/>
        <end position="288"/>
    </location>
</feature>
<evidence type="ECO:0000256" key="7">
    <source>
        <dbReference type="RuleBase" id="RU003346"/>
    </source>
</evidence>
<feature type="transmembrane region" description="Helical" evidence="9">
    <location>
        <begin position="123"/>
        <end position="144"/>
    </location>
</feature>
<organism evidence="11 12">
    <name type="scientific">Pantoea ananas</name>
    <name type="common">Erwinia uredovora</name>
    <dbReference type="NCBI Taxonomy" id="553"/>
    <lineage>
        <taxon>Bacteria</taxon>
        <taxon>Pseudomonadati</taxon>
        <taxon>Pseudomonadota</taxon>
        <taxon>Gammaproteobacteria</taxon>
        <taxon>Enterobacterales</taxon>
        <taxon>Erwiniaceae</taxon>
        <taxon>Pantoea</taxon>
    </lineage>
</organism>
<reference evidence="11" key="1">
    <citation type="submission" date="2022-06" db="EMBL/GenBank/DDBJ databases">
        <title>Dynamics of rice microbiomes reveals core vertical transmitted seed endophytes.</title>
        <authorList>
            <person name="Liao K."/>
            <person name="Zhang X."/>
        </authorList>
    </citation>
    <scope>NUCLEOTIDE SEQUENCE</scope>
    <source>
        <strain evidence="11">JT1-17</strain>
    </source>
</reference>
<accession>A0AAJ1CVI8</accession>
<evidence type="ECO:0000313" key="11">
    <source>
        <dbReference type="EMBL" id="MCW0342249.1"/>
    </source>
</evidence>
<feature type="transmembrane region" description="Helical" evidence="9">
    <location>
        <begin position="30"/>
        <end position="50"/>
    </location>
</feature>
<keyword evidence="3 7" id="KW-0813">Transport</keyword>
<evidence type="ECO:0000256" key="1">
    <source>
        <dbReference type="ARBA" id="ARBA00004127"/>
    </source>
</evidence>